<dbReference type="GO" id="GO:0007165">
    <property type="term" value="P:signal transduction"/>
    <property type="evidence" value="ECO:0007669"/>
    <property type="project" value="InterPro"/>
</dbReference>
<dbReference type="Proteomes" id="UP000007054">
    <property type="component" value="Chromosome"/>
</dbReference>
<evidence type="ECO:0000313" key="2">
    <source>
        <dbReference type="EMBL" id="CBL16902.1"/>
    </source>
</evidence>
<gene>
    <name evidence="2" type="ordered locus">RUM_06960</name>
</gene>
<keyword evidence="3" id="KW-1185">Reference proteome</keyword>
<dbReference type="SUPFAM" id="SSF52200">
    <property type="entry name" value="Toll/Interleukin receptor TIR domain"/>
    <property type="match status" value="1"/>
</dbReference>
<dbReference type="EMBL" id="FP929052">
    <property type="protein sequence ID" value="CBL16902.1"/>
    <property type="molecule type" value="Genomic_DNA"/>
</dbReference>
<evidence type="ECO:0000259" key="1">
    <source>
        <dbReference type="Pfam" id="PF13676"/>
    </source>
</evidence>
<evidence type="ECO:0000313" key="3">
    <source>
        <dbReference type="Proteomes" id="UP000007054"/>
    </source>
</evidence>
<dbReference type="InterPro" id="IPR000157">
    <property type="entry name" value="TIR_dom"/>
</dbReference>
<dbReference type="STRING" id="213810.RUM_06960"/>
<dbReference type="InterPro" id="IPR035897">
    <property type="entry name" value="Toll_tir_struct_dom_sf"/>
</dbReference>
<sequence>MISEDLIKARYFLQHFMRDVLVSAINNGYYEYESKIKQIIEELKLEKAVKPTVFISYQWSKTSSEIADRIQNELKDIAAVRRDTTNLVTGDSLSEFMKTIRSQDFAILIITDEYLTRRNCMYEVAQLLRDYDNHETKFWERVLLFVTAKIYAAEEKAAIIKFWDDKVNELDAKIKDLHGETTEKLAKELKECRYISMEIGKLLEYASDTLCEKDLDKFILNAKEKITKLTS</sequence>
<accession>D4LBA7</accession>
<dbReference type="BioCyc" id="RCHA213810:RUM_RS03350-MONOMER"/>
<organism evidence="2 3">
    <name type="scientific">Ruminococcus champanellensis (strain DSM 18848 / JCM 17042 / KCTC 15320 / 18P13)</name>
    <dbReference type="NCBI Taxonomy" id="213810"/>
    <lineage>
        <taxon>Bacteria</taxon>
        <taxon>Bacillati</taxon>
        <taxon>Bacillota</taxon>
        <taxon>Clostridia</taxon>
        <taxon>Eubacteriales</taxon>
        <taxon>Oscillospiraceae</taxon>
        <taxon>Ruminococcus</taxon>
    </lineage>
</organism>
<proteinExistence type="predicted"/>
<reference evidence="2" key="2">
    <citation type="submission" date="2010-03" db="EMBL/GenBank/DDBJ databases">
        <authorList>
            <person name="Pajon A."/>
        </authorList>
    </citation>
    <scope>NUCLEOTIDE SEQUENCE</scope>
    <source>
        <strain evidence="2">Type strain: 18P13</strain>
    </source>
</reference>
<feature type="domain" description="TIR" evidence="1">
    <location>
        <begin position="53"/>
        <end position="137"/>
    </location>
</feature>
<dbReference type="KEGG" id="rch:RUM_06960"/>
<name>D4LBA7_RUMC1</name>
<reference evidence="2" key="1">
    <citation type="submission" date="2010-03" db="EMBL/GenBank/DDBJ databases">
        <title>The genome sequence of Ruminococcus sp. 18P13.</title>
        <authorList>
            <consortium name="metaHIT consortium -- http://www.metahit.eu/"/>
            <person name="Pajon A."/>
            <person name="Turner K."/>
            <person name="Parkhill J."/>
            <person name="Bernalier A."/>
        </authorList>
    </citation>
    <scope>NUCLEOTIDE SEQUENCE [LARGE SCALE GENOMIC DNA]</scope>
    <source>
        <strain evidence="2">Type strain: 18P13</strain>
    </source>
</reference>
<dbReference type="AlphaFoldDB" id="D4LBA7"/>
<dbReference type="Pfam" id="PF13676">
    <property type="entry name" value="TIR_2"/>
    <property type="match status" value="1"/>
</dbReference>
<dbReference type="HOGENOM" id="CLU_1199074_0_0_9"/>
<dbReference type="Gene3D" id="3.40.50.10140">
    <property type="entry name" value="Toll/interleukin-1 receptor homology (TIR) domain"/>
    <property type="match status" value="1"/>
</dbReference>
<protein>
    <recommendedName>
        <fullName evidence="1">TIR domain-containing protein</fullName>
    </recommendedName>
</protein>